<protein>
    <submittedName>
        <fullName evidence="2">Uncharacterized protein</fullName>
    </submittedName>
</protein>
<accession>A0A7X6HF76</accession>
<reference evidence="2 3" key="1">
    <citation type="submission" date="2020-04" db="EMBL/GenBank/DDBJ databases">
        <title>Arthrobacter sp. nov.</title>
        <authorList>
            <person name="Liu S."/>
        </authorList>
    </citation>
    <scope>NUCLEOTIDE SEQUENCE [LARGE SCALE GENOMIC DNA]</scope>
    <source>
        <strain evidence="2 3">E918</strain>
    </source>
</reference>
<dbReference type="AlphaFoldDB" id="A0A7X6HF76"/>
<keyword evidence="3" id="KW-1185">Reference proteome</keyword>
<evidence type="ECO:0000313" key="2">
    <source>
        <dbReference type="EMBL" id="NKX55976.1"/>
    </source>
</evidence>
<gene>
    <name evidence="2" type="ORF">HGG74_15815</name>
</gene>
<dbReference type="RefSeq" id="WP_168487898.1">
    <property type="nucleotide sequence ID" value="NZ_JAAZSQ010000018.1"/>
</dbReference>
<evidence type="ECO:0000313" key="3">
    <source>
        <dbReference type="Proteomes" id="UP000544090"/>
    </source>
</evidence>
<evidence type="ECO:0000256" key="1">
    <source>
        <dbReference type="SAM" id="MobiDB-lite"/>
    </source>
</evidence>
<sequence length="90" mass="9575">MPFYLEYVVHGVTEIRSAVPGETLEEATAAATGMLREAGCQAGVVRWCIQPDEEPGTGEIVAAYEEGTGWSTGGSGPDQEPNPAEWNHPD</sequence>
<dbReference type="EMBL" id="JAAZSQ010000018">
    <property type="protein sequence ID" value="NKX55976.1"/>
    <property type="molecule type" value="Genomic_DNA"/>
</dbReference>
<proteinExistence type="predicted"/>
<dbReference type="Proteomes" id="UP000544090">
    <property type="component" value="Unassembled WGS sequence"/>
</dbReference>
<comment type="caution">
    <text evidence="2">The sequence shown here is derived from an EMBL/GenBank/DDBJ whole genome shotgun (WGS) entry which is preliminary data.</text>
</comment>
<name>A0A7X6HF76_9MICC</name>
<organism evidence="2 3">
    <name type="scientific">Arthrobacter mobilis</name>
    <dbReference type="NCBI Taxonomy" id="2724944"/>
    <lineage>
        <taxon>Bacteria</taxon>
        <taxon>Bacillati</taxon>
        <taxon>Actinomycetota</taxon>
        <taxon>Actinomycetes</taxon>
        <taxon>Micrococcales</taxon>
        <taxon>Micrococcaceae</taxon>
        <taxon>Arthrobacter</taxon>
    </lineage>
</organism>
<feature type="region of interest" description="Disordered" evidence="1">
    <location>
        <begin position="66"/>
        <end position="90"/>
    </location>
</feature>